<comment type="similarity">
    <text evidence="2 11">Belongs to the copper/topaquinone oxidase family.</text>
</comment>
<dbReference type="AlphaFoldDB" id="A0A9P7KQA5"/>
<evidence type="ECO:0000256" key="9">
    <source>
        <dbReference type="PIRSR" id="PIRSR600269-50"/>
    </source>
</evidence>
<dbReference type="PANTHER" id="PTHR10638">
    <property type="entry name" value="COPPER AMINE OXIDASE"/>
    <property type="match status" value="1"/>
</dbReference>
<dbReference type="Pfam" id="PF01179">
    <property type="entry name" value="Cu_amine_oxid"/>
    <property type="match status" value="1"/>
</dbReference>
<dbReference type="GO" id="GO:0005507">
    <property type="term" value="F:copper ion binding"/>
    <property type="evidence" value="ECO:0007669"/>
    <property type="project" value="InterPro"/>
</dbReference>
<evidence type="ECO:0000256" key="5">
    <source>
        <dbReference type="ARBA" id="ARBA00022772"/>
    </source>
</evidence>
<keyword evidence="4 11" id="KW-0479">Metal-binding</keyword>
<keyword evidence="6 11" id="KW-0560">Oxidoreductase</keyword>
<dbReference type="FunFam" id="2.70.98.20:FF:000001">
    <property type="entry name" value="Amine oxidase"/>
    <property type="match status" value="1"/>
</dbReference>
<evidence type="ECO:0000259" key="12">
    <source>
        <dbReference type="Pfam" id="PF01179"/>
    </source>
</evidence>
<dbReference type="EC" id="1.4.3.-" evidence="11"/>
<evidence type="ECO:0000313" key="14">
    <source>
        <dbReference type="Proteomes" id="UP000782241"/>
    </source>
</evidence>
<evidence type="ECO:0000256" key="8">
    <source>
        <dbReference type="ARBA" id="ARBA00023157"/>
    </source>
</evidence>
<comment type="cofactor">
    <cofactor evidence="11">
        <name>Cu cation</name>
        <dbReference type="ChEBI" id="CHEBI:23378"/>
    </cofactor>
    <text evidence="11">Contains 1 topaquinone per subunit.</text>
</comment>
<organism evidence="13 14">
    <name type="scientific">Fusarium avenaceum</name>
    <dbReference type="NCBI Taxonomy" id="40199"/>
    <lineage>
        <taxon>Eukaryota</taxon>
        <taxon>Fungi</taxon>
        <taxon>Dikarya</taxon>
        <taxon>Ascomycota</taxon>
        <taxon>Pezizomycotina</taxon>
        <taxon>Sordariomycetes</taxon>
        <taxon>Hypocreomycetidae</taxon>
        <taxon>Hypocreales</taxon>
        <taxon>Nectriaceae</taxon>
        <taxon>Fusarium</taxon>
        <taxon>Fusarium tricinctum species complex</taxon>
    </lineage>
</organism>
<feature type="domain" description="Copper amine oxidase catalytic" evidence="12">
    <location>
        <begin position="260"/>
        <end position="659"/>
    </location>
</feature>
<evidence type="ECO:0000256" key="3">
    <source>
        <dbReference type="ARBA" id="ARBA00011738"/>
    </source>
</evidence>
<comment type="caution">
    <text evidence="13">The sequence shown here is derived from an EMBL/GenBank/DDBJ whole genome shotgun (WGS) entry which is preliminary data.</text>
</comment>
<accession>A0A9P7KQA5</accession>
<sequence>MFRNIMTGQGQRPHPLHGLTEEEMLKAADIVRALVREKFEDKEEVRFKHTTLSEPPKSLLLPYLDAESDGVPVTSRPFVPRCAQVLYTFLGKSGFTESVVSLDTGTEIKSILSRPGDHAGFDRDEVIAFNYAILSHPDVLDAIKKLGLDPNVTVQCDTWPFGADKDCSLEAPRLVQAMLYARAPHNHLESNMYSYPLPISPVIDSVDLKLIRIDPLPTGGKEDGAAIRTAPEAPLAHCSENEYHPDLLSVKLRDDLKPLVIQQPEGPSYSVQDGNSISWQKWQFRIGFNWREGMTIHDVRYDGRKTFYRLSMSEMTVPYGDPRYPYHRRQAFDLGDAGAGLTANNLKLGCDCLGHITYFDALLTASDGKPYQAPNVICLHEQDSGIGWKHTNARTDVAAVTRARTLVVQSIITVGNYEYAFSWHFWQNGTIEFETRATGILATSLIDEGKTSHWGNVVSPGILAANHQHLFSLRIDPMIDGLENTLVQEDSIGLPISEENPYGNAWKVHKTFTEKSSALDADPQKNRVFKIVNEKKLNPISKNPVGFKVIAPPAQLLMADQASLVRKRARFAEHHIWVTRYKDDDLWAGGKWTNQSIIEKDGVADYAARKDNVRGEDLVVWATYGLTHNPRVEDYPVMPAEAITVALKPADFFDRNPALDVPPSTQAVNKSVLVPVNGVINGDEREMCCR</sequence>
<evidence type="ECO:0000256" key="6">
    <source>
        <dbReference type="ARBA" id="ARBA00023002"/>
    </source>
</evidence>
<reference evidence="13" key="1">
    <citation type="submission" date="2021-04" db="EMBL/GenBank/DDBJ databases">
        <title>Draft genome of Fusarium avenaceum strain F156N33, isolated from an atmospheric sample in Virginia.</title>
        <authorList>
            <person name="Yang S."/>
            <person name="Vinatzer B.A."/>
            <person name="Coleman J."/>
        </authorList>
    </citation>
    <scope>NUCLEOTIDE SEQUENCE</scope>
    <source>
        <strain evidence="13">F156N33</strain>
    </source>
</reference>
<keyword evidence="14" id="KW-1185">Reference proteome</keyword>
<keyword evidence="7 11" id="KW-0186">Copper</keyword>
<evidence type="ECO:0000313" key="13">
    <source>
        <dbReference type="EMBL" id="KAG5655246.1"/>
    </source>
</evidence>
<evidence type="ECO:0000256" key="2">
    <source>
        <dbReference type="ARBA" id="ARBA00007983"/>
    </source>
</evidence>
<name>A0A9P7KQA5_9HYPO</name>
<evidence type="ECO:0000256" key="4">
    <source>
        <dbReference type="ARBA" id="ARBA00022723"/>
    </source>
</evidence>
<keyword evidence="5 9" id="KW-0801">TPQ</keyword>
<dbReference type="GO" id="GO:0048038">
    <property type="term" value="F:quinone binding"/>
    <property type="evidence" value="ECO:0007669"/>
    <property type="project" value="InterPro"/>
</dbReference>
<dbReference type="InterPro" id="IPR036460">
    <property type="entry name" value="Cu_amine_oxidase_C_sf"/>
</dbReference>
<protein>
    <recommendedName>
        <fullName evidence="11">Amine oxidase</fullName>
        <ecNumber evidence="11">1.4.3.-</ecNumber>
    </recommendedName>
</protein>
<dbReference type="InterPro" id="IPR015798">
    <property type="entry name" value="Cu_amine_oxidase_C"/>
</dbReference>
<keyword evidence="8" id="KW-1015">Disulfide bond</keyword>
<comment type="PTM">
    <text evidence="10 11">Topaquinone (TPQ) is generated by copper-dependent autoxidation of a specific tyrosyl residue.</text>
</comment>
<feature type="active site" description="Proton acceptor" evidence="9">
    <location>
        <position position="333"/>
    </location>
</feature>
<dbReference type="PROSITE" id="PS01164">
    <property type="entry name" value="COPPER_AMINE_OXID_1"/>
    <property type="match status" value="1"/>
</dbReference>
<dbReference type="GO" id="GO:0009308">
    <property type="term" value="P:amine metabolic process"/>
    <property type="evidence" value="ECO:0007669"/>
    <property type="project" value="UniProtKB-UniRule"/>
</dbReference>
<dbReference type="PANTHER" id="PTHR10638:SF91">
    <property type="entry name" value="AMINE OXIDASE"/>
    <property type="match status" value="1"/>
</dbReference>
<dbReference type="Gene3D" id="2.70.98.20">
    <property type="entry name" value="Copper amine oxidase, catalytic domain"/>
    <property type="match status" value="1"/>
</dbReference>
<evidence type="ECO:0000256" key="7">
    <source>
        <dbReference type="ARBA" id="ARBA00023008"/>
    </source>
</evidence>
<comment type="cofactor">
    <cofactor evidence="1">
        <name>Cu cation</name>
        <dbReference type="ChEBI" id="CHEBI:23378"/>
    </cofactor>
</comment>
<dbReference type="EMBL" id="JAGPUO010000032">
    <property type="protein sequence ID" value="KAG5655246.1"/>
    <property type="molecule type" value="Genomic_DNA"/>
</dbReference>
<evidence type="ECO:0000256" key="1">
    <source>
        <dbReference type="ARBA" id="ARBA00001935"/>
    </source>
</evidence>
<dbReference type="InterPro" id="IPR049948">
    <property type="entry name" value="Cu_Am_ox_TPQ-bd"/>
</dbReference>
<evidence type="ECO:0000256" key="11">
    <source>
        <dbReference type="RuleBase" id="RU000672"/>
    </source>
</evidence>
<comment type="subunit">
    <text evidence="3">Homodimer.</text>
</comment>
<dbReference type="GO" id="GO:0008131">
    <property type="term" value="F:primary methylamine oxidase activity"/>
    <property type="evidence" value="ECO:0007669"/>
    <property type="project" value="InterPro"/>
</dbReference>
<feature type="active site" description="Schiff-base intermediate with substrate; via topaquinone" evidence="9">
    <location>
        <position position="417"/>
    </location>
</feature>
<dbReference type="InterPro" id="IPR000269">
    <property type="entry name" value="Cu_amine_oxidase"/>
</dbReference>
<dbReference type="InterPro" id="IPR016182">
    <property type="entry name" value="Cu_amine_oxidase_N-reg"/>
</dbReference>
<feature type="modified residue" description="2',4',5'-topaquinone" evidence="10">
    <location>
        <position position="417"/>
    </location>
</feature>
<dbReference type="SUPFAM" id="SSF49998">
    <property type="entry name" value="Amine oxidase catalytic domain"/>
    <property type="match status" value="1"/>
</dbReference>
<dbReference type="Gene3D" id="3.10.450.40">
    <property type="match status" value="2"/>
</dbReference>
<gene>
    <name evidence="13" type="ORF">KAF25_001999</name>
</gene>
<dbReference type="Proteomes" id="UP000782241">
    <property type="component" value="Unassembled WGS sequence"/>
</dbReference>
<proteinExistence type="inferred from homology"/>
<dbReference type="SUPFAM" id="SSF54416">
    <property type="entry name" value="Amine oxidase N-terminal region"/>
    <property type="match status" value="2"/>
</dbReference>
<evidence type="ECO:0000256" key="10">
    <source>
        <dbReference type="PIRSR" id="PIRSR600269-51"/>
    </source>
</evidence>